<accession>A0A0C3BK91</accession>
<gene>
    <name evidence="1" type="ORF">M408DRAFT_327305</name>
</gene>
<dbReference type="AlphaFoldDB" id="A0A0C3BK91"/>
<dbReference type="EMBL" id="KN824281">
    <property type="protein sequence ID" value="KIM31911.1"/>
    <property type="molecule type" value="Genomic_DNA"/>
</dbReference>
<organism evidence="1 2">
    <name type="scientific">Serendipita vermifera MAFF 305830</name>
    <dbReference type="NCBI Taxonomy" id="933852"/>
    <lineage>
        <taxon>Eukaryota</taxon>
        <taxon>Fungi</taxon>
        <taxon>Dikarya</taxon>
        <taxon>Basidiomycota</taxon>
        <taxon>Agaricomycotina</taxon>
        <taxon>Agaricomycetes</taxon>
        <taxon>Sebacinales</taxon>
        <taxon>Serendipitaceae</taxon>
        <taxon>Serendipita</taxon>
    </lineage>
</organism>
<sequence length="363" mass="41484">MGIHSMVKGAFSSIKNKNTTNTRLTLKWKRRVISIAEDIERSQDPTKEERLENILATVVDEFATDSSIDDVVSRFNPQTFERRKEALLEADKLLDEIKPPESGRRNLMEEAAAKDYEAMKEDIEALCEETVLNLQRLCNILPTRQRMRDQVPEWDKANTSKSQSLLELQAMMAKLHDRLASMQENGLLDSNLLVMVFHLEEPDEKEPIPLVIPLDYTFCDLAEDLLKSDPALLLPDFWVKRKDETYNQITASNISWEYQPPFNRVCEVPVVDERNDSRAVDIVVGKDNYVVALVNKNGIEMGKVVELPRATRCASSHMASIFADYKISRILDLREGTDVGAKAFNKNYFKANTNSLYIELEPI</sequence>
<dbReference type="OrthoDB" id="3142487at2759"/>
<dbReference type="HOGENOM" id="CLU_059437_0_0_1"/>
<reference evidence="1 2" key="1">
    <citation type="submission" date="2014-04" db="EMBL/GenBank/DDBJ databases">
        <authorList>
            <consortium name="DOE Joint Genome Institute"/>
            <person name="Kuo A."/>
            <person name="Zuccaro A."/>
            <person name="Kohler A."/>
            <person name="Nagy L.G."/>
            <person name="Floudas D."/>
            <person name="Copeland A."/>
            <person name="Barry K.W."/>
            <person name="Cichocki N."/>
            <person name="Veneault-Fourrey C."/>
            <person name="LaButti K."/>
            <person name="Lindquist E.A."/>
            <person name="Lipzen A."/>
            <person name="Lundell T."/>
            <person name="Morin E."/>
            <person name="Murat C."/>
            <person name="Sun H."/>
            <person name="Tunlid A."/>
            <person name="Henrissat B."/>
            <person name="Grigoriev I.V."/>
            <person name="Hibbett D.S."/>
            <person name="Martin F."/>
            <person name="Nordberg H.P."/>
            <person name="Cantor M.N."/>
            <person name="Hua S.X."/>
        </authorList>
    </citation>
    <scope>NUCLEOTIDE SEQUENCE [LARGE SCALE GENOMIC DNA]</scope>
    <source>
        <strain evidence="1 2">MAFF 305830</strain>
    </source>
</reference>
<keyword evidence="2" id="KW-1185">Reference proteome</keyword>
<reference evidence="2" key="2">
    <citation type="submission" date="2015-01" db="EMBL/GenBank/DDBJ databases">
        <title>Evolutionary Origins and Diversification of the Mycorrhizal Mutualists.</title>
        <authorList>
            <consortium name="DOE Joint Genome Institute"/>
            <consortium name="Mycorrhizal Genomics Consortium"/>
            <person name="Kohler A."/>
            <person name="Kuo A."/>
            <person name="Nagy L.G."/>
            <person name="Floudas D."/>
            <person name="Copeland A."/>
            <person name="Barry K.W."/>
            <person name="Cichocki N."/>
            <person name="Veneault-Fourrey C."/>
            <person name="LaButti K."/>
            <person name="Lindquist E.A."/>
            <person name="Lipzen A."/>
            <person name="Lundell T."/>
            <person name="Morin E."/>
            <person name="Murat C."/>
            <person name="Riley R."/>
            <person name="Ohm R."/>
            <person name="Sun H."/>
            <person name="Tunlid A."/>
            <person name="Henrissat B."/>
            <person name="Grigoriev I.V."/>
            <person name="Hibbett D.S."/>
            <person name="Martin F."/>
        </authorList>
    </citation>
    <scope>NUCLEOTIDE SEQUENCE [LARGE SCALE GENOMIC DNA]</scope>
    <source>
        <strain evidence="2">MAFF 305830</strain>
    </source>
</reference>
<evidence type="ECO:0000313" key="1">
    <source>
        <dbReference type="EMBL" id="KIM31911.1"/>
    </source>
</evidence>
<evidence type="ECO:0000313" key="2">
    <source>
        <dbReference type="Proteomes" id="UP000054097"/>
    </source>
</evidence>
<name>A0A0C3BK91_SERVB</name>
<protein>
    <submittedName>
        <fullName evidence="1">Uncharacterized protein</fullName>
    </submittedName>
</protein>
<dbReference type="Proteomes" id="UP000054097">
    <property type="component" value="Unassembled WGS sequence"/>
</dbReference>
<proteinExistence type="predicted"/>